<name>A0A8J8NQW5_HALGN</name>
<evidence type="ECO:0000313" key="1">
    <source>
        <dbReference type="EMBL" id="TNV79902.1"/>
    </source>
</evidence>
<dbReference type="Proteomes" id="UP000785679">
    <property type="component" value="Unassembled WGS sequence"/>
</dbReference>
<keyword evidence="2" id="KW-1185">Reference proteome</keyword>
<comment type="caution">
    <text evidence="1">The sequence shown here is derived from an EMBL/GenBank/DDBJ whole genome shotgun (WGS) entry which is preliminary data.</text>
</comment>
<protein>
    <submittedName>
        <fullName evidence="1">Uncharacterized protein</fullName>
    </submittedName>
</protein>
<evidence type="ECO:0000313" key="2">
    <source>
        <dbReference type="Proteomes" id="UP000785679"/>
    </source>
</evidence>
<dbReference type="AlphaFoldDB" id="A0A8J8NQW5"/>
<sequence length="307" mass="34957">MIQSNHTTAFQGQFTTDHCLMISHRKLNKLAEPLLIGNLEVDLEHAAPLNSSVADKGTRQNFIGKYLKLSPQPSKEGNESCENFDFEDTEECKMNDNDNFLIKVVNQSPVKQSVLIQQISATFKELDVLDKISPPMIYYDNKILSLHDCDCSPINSYGVKSLEIVTKNGKYDKIEDFREDYDERSYQGEQSKYRNPRGALSESVGEQFAAGYQSNIIKPNTQQDDKKPQFLQSTDGYKPIQNMFVEVRCEKLSGIQNAQLTWQQLLKSYFANPHQEYISKRPRKVDAFSDYVNNISNARNGGIQGSQ</sequence>
<reference evidence="1" key="1">
    <citation type="submission" date="2019-06" db="EMBL/GenBank/DDBJ databases">
        <authorList>
            <person name="Zheng W."/>
        </authorList>
    </citation>
    <scope>NUCLEOTIDE SEQUENCE</scope>
    <source>
        <strain evidence="1">QDHG01</strain>
    </source>
</reference>
<organism evidence="1 2">
    <name type="scientific">Halteria grandinella</name>
    <dbReference type="NCBI Taxonomy" id="5974"/>
    <lineage>
        <taxon>Eukaryota</taxon>
        <taxon>Sar</taxon>
        <taxon>Alveolata</taxon>
        <taxon>Ciliophora</taxon>
        <taxon>Intramacronucleata</taxon>
        <taxon>Spirotrichea</taxon>
        <taxon>Stichotrichia</taxon>
        <taxon>Sporadotrichida</taxon>
        <taxon>Halteriidae</taxon>
        <taxon>Halteria</taxon>
    </lineage>
</organism>
<proteinExistence type="predicted"/>
<gene>
    <name evidence="1" type="ORF">FGO68_gene11133</name>
</gene>
<accession>A0A8J8NQW5</accession>
<dbReference type="EMBL" id="RRYP01008254">
    <property type="protein sequence ID" value="TNV79902.1"/>
    <property type="molecule type" value="Genomic_DNA"/>
</dbReference>